<comment type="caution">
    <text evidence="2">The sequence shown here is derived from an EMBL/GenBank/DDBJ whole genome shotgun (WGS) entry which is preliminary data.</text>
</comment>
<evidence type="ECO:0000259" key="1">
    <source>
        <dbReference type="Pfam" id="PF13524"/>
    </source>
</evidence>
<dbReference type="STRING" id="596151.DesfrDRAFT_3742"/>
<dbReference type="Pfam" id="PF13524">
    <property type="entry name" value="Glyco_trans_1_2"/>
    <property type="match status" value="1"/>
</dbReference>
<reference evidence="2 3" key="1">
    <citation type="submission" date="2010-08" db="EMBL/GenBank/DDBJ databases">
        <title>The draft genome of Desulfovibrio fructosovorans JJ.</title>
        <authorList>
            <consortium name="US DOE Joint Genome Institute (JGI-PGF)"/>
            <person name="Lucas S."/>
            <person name="Copeland A."/>
            <person name="Lapidus A."/>
            <person name="Cheng J.-F."/>
            <person name="Bruce D."/>
            <person name="Goodwin L."/>
            <person name="Pitluck S."/>
            <person name="Land M.L."/>
            <person name="Hauser L."/>
            <person name="Chang Y.-J."/>
            <person name="Jeffries C."/>
            <person name="Wall J.D."/>
            <person name="Stahl D.A."/>
            <person name="Arkin A.P."/>
            <person name="Dehal P."/>
            <person name="Stolyar S.M."/>
            <person name="Hazen T.C."/>
            <person name="Woyke T.J."/>
        </authorList>
    </citation>
    <scope>NUCLEOTIDE SEQUENCE [LARGE SCALE GENOMIC DNA]</scope>
    <source>
        <strain evidence="2 3">JJ</strain>
    </source>
</reference>
<evidence type="ECO:0000313" key="2">
    <source>
        <dbReference type="EMBL" id="EFL49547.1"/>
    </source>
</evidence>
<feature type="domain" description="Spore protein YkvP/CgeB glycosyl transferase-like" evidence="1">
    <location>
        <begin position="199"/>
        <end position="344"/>
    </location>
</feature>
<accession>E1K1J2</accession>
<dbReference type="Proteomes" id="UP000006250">
    <property type="component" value="Unassembled WGS sequence"/>
</dbReference>
<dbReference type="InterPro" id="IPR055259">
    <property type="entry name" value="YkvP/CgeB_Glyco_trans-like"/>
</dbReference>
<dbReference type="AlphaFoldDB" id="E1K1J2"/>
<organism evidence="2 3">
    <name type="scientific">Solidesulfovibrio fructosivorans JJ]</name>
    <dbReference type="NCBI Taxonomy" id="596151"/>
    <lineage>
        <taxon>Bacteria</taxon>
        <taxon>Pseudomonadati</taxon>
        <taxon>Thermodesulfobacteriota</taxon>
        <taxon>Desulfovibrionia</taxon>
        <taxon>Desulfovibrionales</taxon>
        <taxon>Desulfovibrionaceae</taxon>
        <taxon>Solidesulfovibrio</taxon>
    </lineage>
</organism>
<dbReference type="EMBL" id="AECZ01000040">
    <property type="protein sequence ID" value="EFL49547.1"/>
    <property type="molecule type" value="Genomic_DNA"/>
</dbReference>
<sequence length="423" mass="47506">MDFGRALRILIVLPMYGGSLPIGRHCATACAGLGHVVETFEAPDFYGAFSALKNLRVTSDRLEYLENSFLQVVSQAVCAKVETFGPDLVLGLAQAPLSRQALKRLRRDGVRTAMWFVEDFRLFTYWEAFAPFYDVFAVIQKEPFPEKLAAIGQENALYLPLAADPAVHRPLELSPVDRRIYGAEVSFMGAGYPNRRLAFAELLDFDLGIFGNEWDGDTRLAPHVRLSGRRLSTEETVKVFNAATINLNLHSSIGVERLVPGGDFVNPRTFELAMCGAFQLVDERALLPELFADDELARFGSLDELKERLSYYLARPEERAALAGRARRRALADHTYAARMETLFAFTAERFPGWPARKREDAALSGLPPELREELSTLLGELSLPADVSFDDLIWAVRARQGRLSPLETSLLFLDEWRKQYSH</sequence>
<dbReference type="RefSeq" id="WP_005996479.1">
    <property type="nucleotide sequence ID" value="NZ_AECZ01000040.1"/>
</dbReference>
<dbReference type="eggNOG" id="COG4641">
    <property type="taxonomic scope" value="Bacteria"/>
</dbReference>
<evidence type="ECO:0000313" key="3">
    <source>
        <dbReference type="Proteomes" id="UP000006250"/>
    </source>
</evidence>
<dbReference type="OrthoDB" id="9791241at2"/>
<gene>
    <name evidence="2" type="ORF">DesfrDRAFT_3742</name>
</gene>
<name>E1K1J2_SOLFR</name>
<keyword evidence="3" id="KW-1185">Reference proteome</keyword>
<protein>
    <recommendedName>
        <fullName evidence="1">Spore protein YkvP/CgeB glycosyl transferase-like domain-containing protein</fullName>
    </recommendedName>
</protein>
<proteinExistence type="predicted"/>